<evidence type="ECO:0000313" key="2">
    <source>
        <dbReference type="Proteomes" id="UP001179280"/>
    </source>
</evidence>
<comment type="caution">
    <text evidence="1">The sequence shown here is derived from an EMBL/GenBank/DDBJ whole genome shotgun (WGS) entry which is preliminary data.</text>
</comment>
<gene>
    <name evidence="1" type="ORF">JOC54_004330</name>
</gene>
<protein>
    <submittedName>
        <fullName evidence="1">Uncharacterized protein</fullName>
    </submittedName>
</protein>
<keyword evidence="2" id="KW-1185">Reference proteome</keyword>
<evidence type="ECO:0000313" key="1">
    <source>
        <dbReference type="EMBL" id="MBM7841031.1"/>
    </source>
</evidence>
<reference evidence="1" key="1">
    <citation type="submission" date="2021-01" db="EMBL/GenBank/DDBJ databases">
        <title>Genomic Encyclopedia of Type Strains, Phase IV (KMG-IV): sequencing the most valuable type-strain genomes for metagenomic binning, comparative biology and taxonomic classification.</title>
        <authorList>
            <person name="Goeker M."/>
        </authorList>
    </citation>
    <scope>NUCLEOTIDE SEQUENCE</scope>
    <source>
        <strain evidence="1">DSM 21943</strain>
    </source>
</reference>
<dbReference type="Proteomes" id="UP001179280">
    <property type="component" value="Unassembled WGS sequence"/>
</dbReference>
<proteinExistence type="predicted"/>
<dbReference type="EMBL" id="JAFBCV010000020">
    <property type="protein sequence ID" value="MBM7841031.1"/>
    <property type="molecule type" value="Genomic_DNA"/>
</dbReference>
<accession>A0ABS2T199</accession>
<name>A0ABS2T199_9BACI</name>
<organism evidence="1 2">
    <name type="scientific">Shouchella xiaoxiensis</name>
    <dbReference type="NCBI Taxonomy" id="766895"/>
    <lineage>
        <taxon>Bacteria</taxon>
        <taxon>Bacillati</taxon>
        <taxon>Bacillota</taxon>
        <taxon>Bacilli</taxon>
        <taxon>Bacillales</taxon>
        <taxon>Bacillaceae</taxon>
        <taxon>Shouchella</taxon>
    </lineage>
</organism>
<sequence>MSCFDEKDKGRGKEKDYDSCDCNCNFKRCFFPFPISRGDGCQPLATVGLTVLSLPANTAVTITANGLTYTGTFIGFDVSTGTVVFTDGIQTLRFSTSQICTITAI</sequence>
<dbReference type="RefSeq" id="WP_204468954.1">
    <property type="nucleotide sequence ID" value="NZ_JAFBCV010000020.1"/>
</dbReference>